<keyword evidence="5 10" id="KW-0436">Ligase</keyword>
<evidence type="ECO:0000256" key="6">
    <source>
        <dbReference type="ARBA" id="ARBA00022741"/>
    </source>
</evidence>
<reference evidence="12" key="1">
    <citation type="submission" date="2023-06" db="EMBL/GenBank/DDBJ databases">
        <title>Genomic analysis of the entomopathogenic nematode Steinernema hermaphroditum.</title>
        <authorList>
            <person name="Schwarz E.M."/>
            <person name="Heppert J.K."/>
            <person name="Baniya A."/>
            <person name="Schwartz H.T."/>
            <person name="Tan C.-H."/>
            <person name="Antoshechkin I."/>
            <person name="Sternberg P.W."/>
            <person name="Goodrich-Blair H."/>
            <person name="Dillman A.R."/>
        </authorList>
    </citation>
    <scope>NUCLEOTIDE SEQUENCE</scope>
    <source>
        <strain evidence="12">PS9179</strain>
        <tissue evidence="12">Whole animal</tissue>
    </source>
</reference>
<dbReference type="GO" id="GO:0005524">
    <property type="term" value="F:ATP binding"/>
    <property type="evidence" value="ECO:0007669"/>
    <property type="project" value="UniProtKB-UniRule"/>
</dbReference>
<evidence type="ECO:0000259" key="11">
    <source>
        <dbReference type="PROSITE" id="PS50263"/>
    </source>
</evidence>
<keyword evidence="6 10" id="KW-0547">Nucleotide-binding</keyword>
<evidence type="ECO:0000313" key="12">
    <source>
        <dbReference type="EMBL" id="KAK0427753.1"/>
    </source>
</evidence>
<dbReference type="InterPro" id="IPR036526">
    <property type="entry name" value="C-N_Hydrolase_sf"/>
</dbReference>
<dbReference type="InterPro" id="IPR003694">
    <property type="entry name" value="NAD_synthase"/>
</dbReference>
<dbReference type="PROSITE" id="PS50263">
    <property type="entry name" value="CN_HYDROLASE"/>
    <property type="match status" value="1"/>
</dbReference>
<keyword evidence="8 10" id="KW-0520">NAD</keyword>
<dbReference type="AlphaFoldDB" id="A0AA39IRI5"/>
<dbReference type="Pfam" id="PF00795">
    <property type="entry name" value="CN_hydrolase"/>
    <property type="match status" value="1"/>
</dbReference>
<evidence type="ECO:0000256" key="10">
    <source>
        <dbReference type="PIRNR" id="PIRNR006630"/>
    </source>
</evidence>
<evidence type="ECO:0000256" key="2">
    <source>
        <dbReference type="ARBA" id="ARBA00007145"/>
    </source>
</evidence>
<evidence type="ECO:0000256" key="7">
    <source>
        <dbReference type="ARBA" id="ARBA00022840"/>
    </source>
</evidence>
<dbReference type="Proteomes" id="UP001175271">
    <property type="component" value="Unassembled WGS sequence"/>
</dbReference>
<evidence type="ECO:0000256" key="8">
    <source>
        <dbReference type="ARBA" id="ARBA00023027"/>
    </source>
</evidence>
<comment type="similarity">
    <text evidence="2 10">In the C-terminal section; belongs to the NAD synthetase family.</text>
</comment>
<accession>A0AA39IRI5</accession>
<dbReference type="PIRSF" id="PIRSF006630">
    <property type="entry name" value="NADS_GAT"/>
    <property type="match status" value="1"/>
</dbReference>
<comment type="catalytic activity">
    <reaction evidence="10">
        <text>deamido-NAD(+) + L-glutamine + ATP + H2O = L-glutamate + AMP + diphosphate + NAD(+) + H(+)</text>
        <dbReference type="Rhea" id="RHEA:24384"/>
        <dbReference type="ChEBI" id="CHEBI:15377"/>
        <dbReference type="ChEBI" id="CHEBI:15378"/>
        <dbReference type="ChEBI" id="CHEBI:29985"/>
        <dbReference type="ChEBI" id="CHEBI:30616"/>
        <dbReference type="ChEBI" id="CHEBI:33019"/>
        <dbReference type="ChEBI" id="CHEBI:57540"/>
        <dbReference type="ChEBI" id="CHEBI:58359"/>
        <dbReference type="ChEBI" id="CHEBI:58437"/>
        <dbReference type="ChEBI" id="CHEBI:456215"/>
        <dbReference type="EC" id="6.3.5.1"/>
    </reaction>
</comment>
<evidence type="ECO:0000256" key="3">
    <source>
        <dbReference type="ARBA" id="ARBA00012743"/>
    </source>
</evidence>
<dbReference type="EMBL" id="JAUCMV010000001">
    <property type="protein sequence ID" value="KAK0427753.1"/>
    <property type="molecule type" value="Genomic_DNA"/>
</dbReference>
<dbReference type="FunFam" id="3.40.50.620:FF:000036">
    <property type="entry name" value="Glutamine-dependent NAD(+) synthetase"/>
    <property type="match status" value="1"/>
</dbReference>
<dbReference type="GO" id="GO:0009435">
    <property type="term" value="P:NAD+ biosynthetic process"/>
    <property type="evidence" value="ECO:0007669"/>
    <property type="project" value="UniProtKB-UniRule"/>
</dbReference>
<dbReference type="CDD" id="cd00553">
    <property type="entry name" value="NAD_synthase"/>
    <property type="match status" value="1"/>
</dbReference>
<evidence type="ECO:0000313" key="13">
    <source>
        <dbReference type="Proteomes" id="UP001175271"/>
    </source>
</evidence>
<dbReference type="InterPro" id="IPR022310">
    <property type="entry name" value="NAD/GMP_synthase"/>
</dbReference>
<dbReference type="EC" id="6.3.5.1" evidence="3 10"/>
<dbReference type="GO" id="GO:0003952">
    <property type="term" value="F:NAD+ synthase (glutamine-hydrolyzing) activity"/>
    <property type="evidence" value="ECO:0007669"/>
    <property type="project" value="UniProtKB-UniRule"/>
</dbReference>
<evidence type="ECO:0000256" key="9">
    <source>
        <dbReference type="ARBA" id="ARBA00030681"/>
    </source>
</evidence>
<dbReference type="PANTHER" id="PTHR23090:SF9">
    <property type="entry name" value="GLUTAMINE-DEPENDENT NAD(+) SYNTHETASE"/>
    <property type="match status" value="1"/>
</dbReference>
<comment type="pathway">
    <text evidence="1 10">Cofactor biosynthesis; NAD(+) biosynthesis; NAD(+) from deamido-NAD(+) (L-Gln route): step 1/1.</text>
</comment>
<gene>
    <name evidence="12" type="ORF">QR680_010408</name>
</gene>
<dbReference type="GO" id="GO:0005737">
    <property type="term" value="C:cytoplasm"/>
    <property type="evidence" value="ECO:0007669"/>
    <property type="project" value="InterPro"/>
</dbReference>
<dbReference type="NCBIfam" id="TIGR00552">
    <property type="entry name" value="nadE"/>
    <property type="match status" value="1"/>
</dbReference>
<evidence type="ECO:0000256" key="4">
    <source>
        <dbReference type="ARBA" id="ARBA00017309"/>
    </source>
</evidence>
<sequence length="708" mass="79469">MESLTGRWDRRIRLAVCTVNQWVLAFQGNYERIIKTCREAYNQGASVRLGPELEIPGYGCSDHFMEFDTEMHSWEILAKIVEDSKQLKNLLIITGMPVRVKCCLYNCMISIINGRIIFIRPKLTLCDDDIYRETRYFVPWTQRKQIIDFKLPENLGFQQKTVPFGDGVITSGDHIKIGFEICEELWTANSPNVNLALSGVDIICNGSGSHHILGKSHRRINELVVGASAKLGVTYLYANHRGCDGDRLYYDGMSTIAQNGKIYAQIPQFDIEETAVVVSVLDLNDSVVYRARSSSTTKESARNEDFTEIVFEDHILPKYLPLTVPKSTPLVDCTILSPIEELCHGPPAWLWHYLRRSGMSGYFVPLSGGQDSAAVAAMTRLMCDKVVAAIKKNPDSDDPAYYFLGEKVTCSARELCSKVLFTCYMGTVNSSDFTQNLARGLANDIGSTHSSVVMDTAVDALLGICKAAYNFIPSFKSPDTREHLALQNVQARIRMVTAYLFAQVGLIYAGKPGGLLVLGTANVDESLVGYVTKYDCSSADINPIGSISKSDLREFLALVNERSDFHHLKGIYDSVPTAELRPLVNGEIAQTDEEEIGLTYDEMSQIGRLRRPGCKGPFGMFLALVPLWRPRMSHEEIANKVILFFRRYARNRHKATVSTPAYHATAYSNDDHRNDHRPFLYPDFEYQFTKIRELAKELAEDEAKTIPN</sequence>
<dbReference type="HAMAP" id="MF_02090">
    <property type="entry name" value="NadE_glutamine_dep"/>
    <property type="match status" value="1"/>
</dbReference>
<dbReference type="CDD" id="cd07570">
    <property type="entry name" value="GAT_Gln-NAD-synth"/>
    <property type="match status" value="1"/>
</dbReference>
<proteinExistence type="inferred from homology"/>
<evidence type="ECO:0000256" key="1">
    <source>
        <dbReference type="ARBA" id="ARBA00005188"/>
    </source>
</evidence>
<dbReference type="GO" id="GO:0004359">
    <property type="term" value="F:glutaminase activity"/>
    <property type="evidence" value="ECO:0007669"/>
    <property type="project" value="InterPro"/>
</dbReference>
<comment type="caution">
    <text evidence="12">The sequence shown here is derived from an EMBL/GenBank/DDBJ whole genome shotgun (WGS) entry which is preliminary data.</text>
</comment>
<protein>
    <recommendedName>
        <fullName evidence="4 10">Glutamine-dependent NAD(+) synthetase</fullName>
        <ecNumber evidence="3 10">6.3.5.1</ecNumber>
    </recommendedName>
    <alternativeName>
        <fullName evidence="9 10">NAD(+) synthase [glutamine-hydrolyzing]</fullName>
    </alternativeName>
</protein>
<keyword evidence="7 10" id="KW-0067">ATP-binding</keyword>
<feature type="domain" description="CN hydrolase" evidence="11">
    <location>
        <begin position="12"/>
        <end position="283"/>
    </location>
</feature>
<keyword evidence="13" id="KW-1185">Reference proteome</keyword>
<organism evidence="12 13">
    <name type="scientific">Steinernema hermaphroditum</name>
    <dbReference type="NCBI Taxonomy" id="289476"/>
    <lineage>
        <taxon>Eukaryota</taxon>
        <taxon>Metazoa</taxon>
        <taxon>Ecdysozoa</taxon>
        <taxon>Nematoda</taxon>
        <taxon>Chromadorea</taxon>
        <taxon>Rhabditida</taxon>
        <taxon>Tylenchina</taxon>
        <taxon>Panagrolaimomorpha</taxon>
        <taxon>Strongyloidoidea</taxon>
        <taxon>Steinernematidae</taxon>
        <taxon>Steinernema</taxon>
    </lineage>
</organism>
<dbReference type="Gene3D" id="3.60.110.10">
    <property type="entry name" value="Carbon-nitrogen hydrolase"/>
    <property type="match status" value="1"/>
</dbReference>
<dbReference type="SUPFAM" id="SSF56317">
    <property type="entry name" value="Carbon-nitrogen hydrolase"/>
    <property type="match status" value="1"/>
</dbReference>
<dbReference type="InterPro" id="IPR014729">
    <property type="entry name" value="Rossmann-like_a/b/a_fold"/>
</dbReference>
<evidence type="ECO:0000256" key="5">
    <source>
        <dbReference type="ARBA" id="ARBA00022598"/>
    </source>
</evidence>
<dbReference type="InterPro" id="IPR003010">
    <property type="entry name" value="C-N_Hydrolase"/>
</dbReference>
<dbReference type="InterPro" id="IPR014445">
    <property type="entry name" value="Gln-dep_NAD_synthase"/>
</dbReference>
<dbReference type="Pfam" id="PF02540">
    <property type="entry name" value="NAD_synthase"/>
    <property type="match status" value="1"/>
</dbReference>
<dbReference type="PANTHER" id="PTHR23090">
    <property type="entry name" value="NH 3 /GLUTAMINE-DEPENDENT NAD + SYNTHETASE"/>
    <property type="match status" value="1"/>
</dbReference>
<dbReference type="Gene3D" id="3.40.50.620">
    <property type="entry name" value="HUPs"/>
    <property type="match status" value="1"/>
</dbReference>
<name>A0AA39IRI5_9BILA</name>
<dbReference type="SUPFAM" id="SSF52402">
    <property type="entry name" value="Adenine nucleotide alpha hydrolases-like"/>
    <property type="match status" value="1"/>
</dbReference>